<protein>
    <submittedName>
        <fullName evidence="2">Uncharacterized protein</fullName>
    </submittedName>
</protein>
<sequence>MLHYHNAGSSPGEGSDETNSGEVKAAIQFTQVGRRISFKERKLDSSACGQIGLALLYHLNRNGVLQRCNHNSICSLRSTYRACSRSRLTIVQSVGGLLHQDQANQLIGLRCCLGNRQMDTVRASGGEQRHCVRLCRADERLALNRQQLVARRQPAVAMGSTIRYHGFDVNAVLLLRALGLHV</sequence>
<gene>
    <name evidence="2" type="ORF">PXEA_LOCUS27907</name>
</gene>
<comment type="caution">
    <text evidence="2">The sequence shown here is derived from an EMBL/GenBank/DDBJ whole genome shotgun (WGS) entry which is preliminary data.</text>
</comment>
<keyword evidence="3" id="KW-1185">Reference proteome</keyword>
<dbReference type="EMBL" id="CAAALY010247727">
    <property type="protein sequence ID" value="VEL34467.1"/>
    <property type="molecule type" value="Genomic_DNA"/>
</dbReference>
<name>A0A448XE93_9PLAT</name>
<accession>A0A448XE93</accession>
<organism evidence="2 3">
    <name type="scientific">Protopolystoma xenopodis</name>
    <dbReference type="NCBI Taxonomy" id="117903"/>
    <lineage>
        <taxon>Eukaryota</taxon>
        <taxon>Metazoa</taxon>
        <taxon>Spiralia</taxon>
        <taxon>Lophotrochozoa</taxon>
        <taxon>Platyhelminthes</taxon>
        <taxon>Monogenea</taxon>
        <taxon>Polyopisthocotylea</taxon>
        <taxon>Polystomatidea</taxon>
        <taxon>Polystomatidae</taxon>
        <taxon>Protopolystoma</taxon>
    </lineage>
</organism>
<evidence type="ECO:0000256" key="1">
    <source>
        <dbReference type="SAM" id="MobiDB-lite"/>
    </source>
</evidence>
<dbReference type="Proteomes" id="UP000784294">
    <property type="component" value="Unassembled WGS sequence"/>
</dbReference>
<reference evidence="2" key="1">
    <citation type="submission" date="2018-11" db="EMBL/GenBank/DDBJ databases">
        <authorList>
            <consortium name="Pathogen Informatics"/>
        </authorList>
    </citation>
    <scope>NUCLEOTIDE SEQUENCE</scope>
</reference>
<evidence type="ECO:0000313" key="2">
    <source>
        <dbReference type="EMBL" id="VEL34467.1"/>
    </source>
</evidence>
<dbReference type="AlphaFoldDB" id="A0A448XE93"/>
<proteinExistence type="predicted"/>
<feature type="region of interest" description="Disordered" evidence="1">
    <location>
        <begin position="1"/>
        <end position="20"/>
    </location>
</feature>
<evidence type="ECO:0000313" key="3">
    <source>
        <dbReference type="Proteomes" id="UP000784294"/>
    </source>
</evidence>